<reference evidence="2 3" key="1">
    <citation type="journal article" date="2014" name="Agronomy (Basel)">
        <title>A Draft Genome Sequence for Ensete ventricosum, the Drought-Tolerant Tree Against Hunger.</title>
        <authorList>
            <person name="Harrison J."/>
            <person name="Moore K.A."/>
            <person name="Paszkiewicz K."/>
            <person name="Jones T."/>
            <person name="Grant M."/>
            <person name="Ambacheew D."/>
            <person name="Muzemil S."/>
            <person name="Studholme D.J."/>
        </authorList>
    </citation>
    <scope>NUCLEOTIDE SEQUENCE [LARGE SCALE GENOMIC DNA]</scope>
</reference>
<evidence type="ECO:0000256" key="1">
    <source>
        <dbReference type="SAM" id="MobiDB-lite"/>
    </source>
</evidence>
<feature type="region of interest" description="Disordered" evidence="1">
    <location>
        <begin position="70"/>
        <end position="107"/>
    </location>
</feature>
<dbReference type="Proteomes" id="UP000287651">
    <property type="component" value="Unassembled WGS sequence"/>
</dbReference>
<accession>A0A426ZRB5</accession>
<organism evidence="2 3">
    <name type="scientific">Ensete ventricosum</name>
    <name type="common">Abyssinian banana</name>
    <name type="synonym">Musa ensete</name>
    <dbReference type="NCBI Taxonomy" id="4639"/>
    <lineage>
        <taxon>Eukaryota</taxon>
        <taxon>Viridiplantae</taxon>
        <taxon>Streptophyta</taxon>
        <taxon>Embryophyta</taxon>
        <taxon>Tracheophyta</taxon>
        <taxon>Spermatophyta</taxon>
        <taxon>Magnoliopsida</taxon>
        <taxon>Liliopsida</taxon>
        <taxon>Zingiberales</taxon>
        <taxon>Musaceae</taxon>
        <taxon>Ensete</taxon>
    </lineage>
</organism>
<protein>
    <submittedName>
        <fullName evidence="2">Uncharacterized protein</fullName>
    </submittedName>
</protein>
<gene>
    <name evidence="2" type="ORF">B296_00007903</name>
</gene>
<evidence type="ECO:0000313" key="2">
    <source>
        <dbReference type="EMBL" id="RRT66567.1"/>
    </source>
</evidence>
<dbReference type="EMBL" id="AMZH03005376">
    <property type="protein sequence ID" value="RRT66567.1"/>
    <property type="molecule type" value="Genomic_DNA"/>
</dbReference>
<sequence>MRKRGEGRNRRTRRSPTPSSPSSGCSRLQALLISTPPFLLNYERTTESHTGLHGSMDAGHCFTHPHFPPAMSLDSMTGPSKDPHDGKEEASVAASRHHRSLKRGAEQQQVIVRSGLRCAAEDESTQWYFAEEREGAARAVVKPEGFPEPRGRDAHPMSSSAAVDRSSGSWNCLAQ</sequence>
<feature type="region of interest" description="Disordered" evidence="1">
    <location>
        <begin position="139"/>
        <end position="175"/>
    </location>
</feature>
<name>A0A426ZRB5_ENSVE</name>
<feature type="compositionally biased region" description="Low complexity" evidence="1">
    <location>
        <begin position="15"/>
        <end position="27"/>
    </location>
</feature>
<proteinExistence type="predicted"/>
<dbReference type="AlphaFoldDB" id="A0A426ZRB5"/>
<feature type="compositionally biased region" description="Basic and acidic residues" evidence="1">
    <location>
        <begin position="81"/>
        <end position="90"/>
    </location>
</feature>
<evidence type="ECO:0000313" key="3">
    <source>
        <dbReference type="Proteomes" id="UP000287651"/>
    </source>
</evidence>
<comment type="caution">
    <text evidence="2">The sequence shown here is derived from an EMBL/GenBank/DDBJ whole genome shotgun (WGS) entry which is preliminary data.</text>
</comment>
<feature type="region of interest" description="Disordered" evidence="1">
    <location>
        <begin position="1"/>
        <end position="27"/>
    </location>
</feature>
<feature type="compositionally biased region" description="Low complexity" evidence="1">
    <location>
        <begin position="158"/>
        <end position="169"/>
    </location>
</feature>
<feature type="compositionally biased region" description="Basic and acidic residues" evidence="1">
    <location>
        <begin position="145"/>
        <end position="155"/>
    </location>
</feature>